<dbReference type="InterPro" id="IPR001633">
    <property type="entry name" value="EAL_dom"/>
</dbReference>
<comment type="caution">
    <text evidence="4">The sequence shown here is derived from an EMBL/GenBank/DDBJ whole genome shotgun (WGS) entry which is preliminary data.</text>
</comment>
<keyword evidence="5" id="KW-1185">Reference proteome</keyword>
<feature type="transmembrane region" description="Helical" evidence="1">
    <location>
        <begin position="132"/>
        <end position="155"/>
    </location>
</feature>
<feature type="domain" description="EAL" evidence="2">
    <location>
        <begin position="387"/>
        <end position="636"/>
    </location>
</feature>
<proteinExistence type="predicted"/>
<dbReference type="Pfam" id="PF00990">
    <property type="entry name" value="GGDEF"/>
    <property type="match status" value="1"/>
</dbReference>
<dbReference type="SUPFAM" id="SSF55073">
    <property type="entry name" value="Nucleotide cyclase"/>
    <property type="match status" value="1"/>
</dbReference>
<evidence type="ECO:0000313" key="5">
    <source>
        <dbReference type="Proteomes" id="UP000761574"/>
    </source>
</evidence>
<dbReference type="SUPFAM" id="SSF141868">
    <property type="entry name" value="EAL domain-like"/>
    <property type="match status" value="1"/>
</dbReference>
<evidence type="ECO:0000259" key="2">
    <source>
        <dbReference type="PROSITE" id="PS50883"/>
    </source>
</evidence>
<keyword evidence="1" id="KW-0472">Membrane</keyword>
<dbReference type="Pfam" id="PF00563">
    <property type="entry name" value="EAL"/>
    <property type="match status" value="1"/>
</dbReference>
<dbReference type="PROSITE" id="PS50883">
    <property type="entry name" value="EAL"/>
    <property type="match status" value="1"/>
</dbReference>
<keyword evidence="1" id="KW-1133">Transmembrane helix</keyword>
<name>A0ABQ4PKX9_9GAMM</name>
<dbReference type="Gene3D" id="3.30.70.270">
    <property type="match status" value="1"/>
</dbReference>
<protein>
    <submittedName>
        <fullName evidence="4">Diguanylate cyclase</fullName>
    </submittedName>
</protein>
<sequence length="636" mass="71743">MGVTKTFHLILPIVFSVISLFSYQYEQQRASTLASQSLQDYVQNPLWQTSLPHDGNALYERLSPDYHFKFFQYIHQLVGTLNHTSGQLHPVNDDMIAALFSQDLSNTRVLPQGRLQVKLDDSHIRIEAKQRFIKTLSVIWLTYLVIALLFSILMVRLNRAIRYASNYIDTLSELKFDALAQSAFRGELAPLGQALEKCRVSLNSKYNEIQQHNTKLNKQAYQDPVTLFSTRAKFTEKLDSLAQPGTHFGVMAIIKATELGQINRSQGREAGDDYLAGVADCIRTSIQALAQAECFRISSADFALFIPDITLKNAQPLLRNLKANFDLFQQKIDVESVAYIGLVPYQQGNQALSLVYLGDAAVSIAQTMGPNSFHIQEQLNGDELFGDSKWKTAIDDIIKRRAVKFHAQDIQPCRGADKVYRELLARFYSSQGKFLPTATVIAMAERHGMSVELDKMIILSTFKLLIDNPSLPGAFGINISSNSMTQPAFIAWIKTLFVRQRQIACRIVLEVNEAGMQANINQAHKFVREMHGVGARVAVEHFGMGFTSFKFFKEVRPDFIKLDGSYTLDIESDHNRFFVKMIVDVARKESIGVIASSIERQEQKLILEHLLVDGLQGYYIAKPQAIVRQNEQSSVN</sequence>
<dbReference type="InterPro" id="IPR029787">
    <property type="entry name" value="Nucleotide_cyclase"/>
</dbReference>
<dbReference type="SMART" id="SM00267">
    <property type="entry name" value="GGDEF"/>
    <property type="match status" value="1"/>
</dbReference>
<dbReference type="PANTHER" id="PTHR33121:SF79">
    <property type="entry name" value="CYCLIC DI-GMP PHOSPHODIESTERASE PDED-RELATED"/>
    <property type="match status" value="1"/>
</dbReference>
<organism evidence="4 5">
    <name type="scientific">Shewanella algidipiscicola</name>
    <dbReference type="NCBI Taxonomy" id="614070"/>
    <lineage>
        <taxon>Bacteria</taxon>
        <taxon>Pseudomonadati</taxon>
        <taxon>Pseudomonadota</taxon>
        <taxon>Gammaproteobacteria</taxon>
        <taxon>Alteromonadales</taxon>
        <taxon>Shewanellaceae</taxon>
        <taxon>Shewanella</taxon>
    </lineage>
</organism>
<dbReference type="Gene3D" id="3.20.20.450">
    <property type="entry name" value="EAL domain"/>
    <property type="match status" value="1"/>
</dbReference>
<dbReference type="InterPro" id="IPR035919">
    <property type="entry name" value="EAL_sf"/>
</dbReference>
<dbReference type="PANTHER" id="PTHR33121">
    <property type="entry name" value="CYCLIC DI-GMP PHOSPHODIESTERASE PDEF"/>
    <property type="match status" value="1"/>
</dbReference>
<evidence type="ECO:0000313" key="4">
    <source>
        <dbReference type="EMBL" id="GIU48635.1"/>
    </source>
</evidence>
<dbReference type="Proteomes" id="UP000761574">
    <property type="component" value="Unassembled WGS sequence"/>
</dbReference>
<gene>
    <name evidence="4" type="ORF">TUM4630_25450</name>
</gene>
<feature type="domain" description="GGDEF" evidence="3">
    <location>
        <begin position="247"/>
        <end position="378"/>
    </location>
</feature>
<accession>A0ABQ4PKX9</accession>
<dbReference type="InterPro" id="IPR000160">
    <property type="entry name" value="GGDEF_dom"/>
</dbReference>
<dbReference type="EMBL" id="BPFB01000030">
    <property type="protein sequence ID" value="GIU48635.1"/>
    <property type="molecule type" value="Genomic_DNA"/>
</dbReference>
<dbReference type="SMART" id="SM00052">
    <property type="entry name" value="EAL"/>
    <property type="match status" value="1"/>
</dbReference>
<evidence type="ECO:0000259" key="3">
    <source>
        <dbReference type="PROSITE" id="PS50887"/>
    </source>
</evidence>
<dbReference type="RefSeq" id="WP_119977995.1">
    <property type="nucleotide sequence ID" value="NZ_BPFB01000030.1"/>
</dbReference>
<keyword evidence="1" id="KW-0812">Transmembrane</keyword>
<reference evidence="4 5" key="1">
    <citation type="submission" date="2021-05" db="EMBL/GenBank/DDBJ databases">
        <title>Molecular characterization for Shewanella algae harboring chromosomal blaOXA-55-like strains isolated from clinical and environment sample.</title>
        <authorList>
            <person name="Ohama Y."/>
            <person name="Aoki K."/>
            <person name="Harada S."/>
            <person name="Moriya K."/>
            <person name="Ishii Y."/>
            <person name="Tateda K."/>
        </authorList>
    </citation>
    <scope>NUCLEOTIDE SEQUENCE [LARGE SCALE GENOMIC DNA]</scope>
    <source>
        <strain evidence="4 5">LMG 23746</strain>
    </source>
</reference>
<dbReference type="PROSITE" id="PS50887">
    <property type="entry name" value="GGDEF"/>
    <property type="match status" value="1"/>
</dbReference>
<feature type="transmembrane region" description="Helical" evidence="1">
    <location>
        <begin position="6"/>
        <end position="23"/>
    </location>
</feature>
<evidence type="ECO:0000256" key="1">
    <source>
        <dbReference type="SAM" id="Phobius"/>
    </source>
</evidence>
<dbReference type="InterPro" id="IPR043128">
    <property type="entry name" value="Rev_trsase/Diguanyl_cyclase"/>
</dbReference>
<dbReference type="InterPro" id="IPR050706">
    <property type="entry name" value="Cyclic-di-GMP_PDE-like"/>
</dbReference>
<dbReference type="CDD" id="cd01948">
    <property type="entry name" value="EAL"/>
    <property type="match status" value="1"/>
</dbReference>